<dbReference type="InterPro" id="IPR051786">
    <property type="entry name" value="ASN_synthetase/amidase"/>
</dbReference>
<dbReference type="SUPFAM" id="SSF52402">
    <property type="entry name" value="Adenine nucleotide alpha hydrolases-like"/>
    <property type="match status" value="1"/>
</dbReference>
<dbReference type="GO" id="GO:0005829">
    <property type="term" value="C:cytosol"/>
    <property type="evidence" value="ECO:0007669"/>
    <property type="project" value="TreeGrafter"/>
</dbReference>
<keyword evidence="2" id="KW-0436">Ligase</keyword>
<dbReference type="PANTHER" id="PTHR43284:SF1">
    <property type="entry name" value="ASPARAGINE SYNTHETASE"/>
    <property type="match status" value="1"/>
</dbReference>
<reference evidence="2" key="1">
    <citation type="submission" date="2019-08" db="EMBL/GenBank/DDBJ databases">
        <authorList>
            <person name="Kucharzyk K."/>
            <person name="Murdoch R.W."/>
            <person name="Higgins S."/>
            <person name="Loffler F."/>
        </authorList>
    </citation>
    <scope>NUCLEOTIDE SEQUENCE</scope>
</reference>
<dbReference type="EMBL" id="VSSQ01025169">
    <property type="protein sequence ID" value="MPM73130.1"/>
    <property type="molecule type" value="Genomic_DNA"/>
</dbReference>
<evidence type="ECO:0000259" key="1">
    <source>
        <dbReference type="Pfam" id="PF00733"/>
    </source>
</evidence>
<evidence type="ECO:0000313" key="2">
    <source>
        <dbReference type="EMBL" id="MPM73130.1"/>
    </source>
</evidence>
<comment type="caution">
    <text evidence="2">The sequence shown here is derived from an EMBL/GenBank/DDBJ whole genome shotgun (WGS) entry which is preliminary data.</text>
</comment>
<dbReference type="AlphaFoldDB" id="A0A645C5U6"/>
<organism evidence="2">
    <name type="scientific">bioreactor metagenome</name>
    <dbReference type="NCBI Taxonomy" id="1076179"/>
    <lineage>
        <taxon>unclassified sequences</taxon>
        <taxon>metagenomes</taxon>
        <taxon>ecological metagenomes</taxon>
    </lineage>
</organism>
<dbReference type="PANTHER" id="PTHR43284">
    <property type="entry name" value="ASPARAGINE SYNTHETASE (GLUTAMINE-HYDROLYZING)"/>
    <property type="match status" value="1"/>
</dbReference>
<dbReference type="EC" id="6.3.5.4" evidence="2"/>
<dbReference type="Pfam" id="PF00733">
    <property type="entry name" value="Asn_synthase"/>
    <property type="match status" value="1"/>
</dbReference>
<name>A0A645C5U6_9ZZZZ</name>
<protein>
    <submittedName>
        <fullName evidence="2">Asparagine synthetase [glutamine-hydrolyzing] 3</fullName>
        <ecNumber evidence="2">6.3.5.4</ecNumber>
    </submittedName>
</protein>
<dbReference type="GO" id="GO:0004066">
    <property type="term" value="F:asparagine synthase (glutamine-hydrolyzing) activity"/>
    <property type="evidence" value="ECO:0007669"/>
    <property type="project" value="UniProtKB-EC"/>
</dbReference>
<feature type="domain" description="Asparagine synthetase" evidence="1">
    <location>
        <begin position="1"/>
        <end position="103"/>
    </location>
</feature>
<gene>
    <name evidence="2" type="primary">asnO_8</name>
    <name evidence="2" type="ORF">SDC9_120106</name>
</gene>
<proteinExistence type="predicted"/>
<dbReference type="InterPro" id="IPR001962">
    <property type="entry name" value="Asn_synthase"/>
</dbReference>
<sequence length="112" mass="12897">MKTKGGVVKALLRSCGVGHLPDTVLYRRKSPYPKTYDRQYEALLSKRVREIMADSSSPVRQFLDPKKVEVFLSSPSDYGKPWYGQLMAGPQMLAYIIQVNYWMKKWNIALLP</sequence>
<dbReference type="GO" id="GO:0006529">
    <property type="term" value="P:asparagine biosynthetic process"/>
    <property type="evidence" value="ECO:0007669"/>
    <property type="project" value="InterPro"/>
</dbReference>
<accession>A0A645C5U6</accession>